<dbReference type="InterPro" id="IPR043928">
    <property type="entry name" value="DNVP"/>
</dbReference>
<dbReference type="AlphaFoldDB" id="A0A6C0BTY0"/>
<proteinExistence type="predicted"/>
<name>A0A6C0BTY0_9ZZZZ</name>
<protein>
    <submittedName>
        <fullName evidence="2">Uncharacterized protein</fullName>
    </submittedName>
</protein>
<reference evidence="2" key="1">
    <citation type="journal article" date="2020" name="Nature">
        <title>Giant virus diversity and host interactions through global metagenomics.</title>
        <authorList>
            <person name="Schulz F."/>
            <person name="Roux S."/>
            <person name="Paez-Espino D."/>
            <person name="Jungbluth S."/>
            <person name="Walsh D.A."/>
            <person name="Denef V.J."/>
            <person name="McMahon K.D."/>
            <person name="Konstantinidis K.T."/>
            <person name="Eloe-Fadrosh E.A."/>
            <person name="Kyrpides N.C."/>
            <person name="Woyke T."/>
        </authorList>
    </citation>
    <scope>NUCLEOTIDE SEQUENCE</scope>
    <source>
        <strain evidence="2">GVMAG-M-3300018428-35</strain>
    </source>
</reference>
<dbReference type="EMBL" id="MN739245">
    <property type="protein sequence ID" value="QHS95231.1"/>
    <property type="molecule type" value="Genomic_DNA"/>
</dbReference>
<dbReference type="Pfam" id="PF19060">
    <property type="entry name" value="DVNP"/>
    <property type="match status" value="1"/>
</dbReference>
<dbReference type="GO" id="GO:0051276">
    <property type="term" value="P:chromosome organization"/>
    <property type="evidence" value="ECO:0007669"/>
    <property type="project" value="InterPro"/>
</dbReference>
<feature type="region of interest" description="Disordered" evidence="1">
    <location>
        <begin position="1"/>
        <end position="20"/>
    </location>
</feature>
<sequence length="81" mass="9187">MKTNGSRAEVWHGTAKKTRGGLTKKDLFKKKGRIRSKRASKKAKKNNNLKKAGWTFKKGQFGAVRIGDEKVQKKSSKKKKK</sequence>
<organism evidence="2">
    <name type="scientific">viral metagenome</name>
    <dbReference type="NCBI Taxonomy" id="1070528"/>
    <lineage>
        <taxon>unclassified sequences</taxon>
        <taxon>metagenomes</taxon>
        <taxon>organismal metagenomes</taxon>
    </lineage>
</organism>
<evidence type="ECO:0000256" key="1">
    <source>
        <dbReference type="SAM" id="MobiDB-lite"/>
    </source>
</evidence>
<dbReference type="GO" id="GO:0003677">
    <property type="term" value="F:DNA binding"/>
    <property type="evidence" value="ECO:0007669"/>
    <property type="project" value="InterPro"/>
</dbReference>
<evidence type="ECO:0000313" key="2">
    <source>
        <dbReference type="EMBL" id="QHS95231.1"/>
    </source>
</evidence>
<accession>A0A6C0BTY0</accession>